<gene>
    <name evidence="1" type="ORF">LPJ66_003723</name>
</gene>
<dbReference type="Proteomes" id="UP001150581">
    <property type="component" value="Unassembled WGS sequence"/>
</dbReference>
<organism evidence="1 2">
    <name type="scientific">Kickxella alabastrina</name>
    <dbReference type="NCBI Taxonomy" id="61397"/>
    <lineage>
        <taxon>Eukaryota</taxon>
        <taxon>Fungi</taxon>
        <taxon>Fungi incertae sedis</taxon>
        <taxon>Zoopagomycota</taxon>
        <taxon>Kickxellomycotina</taxon>
        <taxon>Kickxellomycetes</taxon>
        <taxon>Kickxellales</taxon>
        <taxon>Kickxellaceae</taxon>
        <taxon>Kickxella</taxon>
    </lineage>
</organism>
<evidence type="ECO:0000313" key="1">
    <source>
        <dbReference type="EMBL" id="KAJ1896877.1"/>
    </source>
</evidence>
<evidence type="ECO:0000313" key="2">
    <source>
        <dbReference type="Proteomes" id="UP001150581"/>
    </source>
</evidence>
<dbReference type="EMBL" id="JANBPG010000395">
    <property type="protein sequence ID" value="KAJ1896877.1"/>
    <property type="molecule type" value="Genomic_DNA"/>
</dbReference>
<sequence>MNDSVTFFIALGLVFLVLRWLLGQGGHEQAQGGSARMQRRLHVVRQEHLQTIQAMFPDIPEAAIRADLARTGSPVVTSDNILRNGGTLPLPAATPAEQQAEALGGATANANVFARGQQTGVIAAAAGSSSTISSAGGVVLNAAQSPLVNRLQVSKDAGADPLAPAPPKVWESDSDKRSDILRKRKEFMLMEARKKYLEKQRQSQSPVSSLDSVSVPNRATAAEAEAGTTITATSHQPGTASGSGSPLDKQRAASTASGEKDTSL</sequence>
<protein>
    <submittedName>
        <fullName evidence="1">Uncharacterized protein</fullName>
    </submittedName>
</protein>
<accession>A0ACC1IMP8</accession>
<name>A0ACC1IMP8_9FUNG</name>
<keyword evidence="2" id="KW-1185">Reference proteome</keyword>
<comment type="caution">
    <text evidence="1">The sequence shown here is derived from an EMBL/GenBank/DDBJ whole genome shotgun (WGS) entry which is preliminary data.</text>
</comment>
<proteinExistence type="predicted"/>
<reference evidence="1" key="1">
    <citation type="submission" date="2022-07" db="EMBL/GenBank/DDBJ databases">
        <title>Phylogenomic reconstructions and comparative analyses of Kickxellomycotina fungi.</title>
        <authorList>
            <person name="Reynolds N.K."/>
            <person name="Stajich J.E."/>
            <person name="Barry K."/>
            <person name="Grigoriev I.V."/>
            <person name="Crous P."/>
            <person name="Smith M.E."/>
        </authorList>
    </citation>
    <scope>NUCLEOTIDE SEQUENCE</scope>
    <source>
        <strain evidence="1">Benny 63K</strain>
    </source>
</reference>